<dbReference type="OrthoDB" id="2874131at2759"/>
<dbReference type="InParanoid" id="A0A067PMF5"/>
<dbReference type="EMBL" id="KL197723">
    <property type="protein sequence ID" value="KDQ55959.1"/>
    <property type="molecule type" value="Genomic_DNA"/>
</dbReference>
<evidence type="ECO:0000313" key="2">
    <source>
        <dbReference type="EMBL" id="KDQ55959.1"/>
    </source>
</evidence>
<proteinExistence type="predicted"/>
<evidence type="ECO:0008006" key="4">
    <source>
        <dbReference type="Google" id="ProtNLM"/>
    </source>
</evidence>
<dbReference type="Proteomes" id="UP000027265">
    <property type="component" value="Unassembled WGS sequence"/>
</dbReference>
<keyword evidence="3" id="KW-1185">Reference proteome</keyword>
<dbReference type="AlphaFoldDB" id="A0A067PMF5"/>
<feature type="region of interest" description="Disordered" evidence="1">
    <location>
        <begin position="322"/>
        <end position="375"/>
    </location>
</feature>
<sequence length="407" mass="45999">MRRRLRIGLVRGKDFITVETRPDCTLEEIEATDGKVLAYELEAILPALDEIEFGRYNWVHFIRNAKGGYRLVHKNTTLPSAKCPVWAPLVKESEIQVTRWLTPTTFEGYWGGEEVEVNVAWEEYNLMHIGYETTSHYHLRNLDVTIRFLAHIVRDGSIVGYMTEAQKGRELAMTDVEATFAALTKTLDHGFLYKWPHPRGFLVTDRGVVFVDMGAGVAPCGPGDWEAMGDEIKEAWDLTGDIFDELEAAEKRGRTIVMATEHYGPSLAFVVPTLPSIFRIILPDITQMAVFPILEWIGDQFDVTFLDGHSWRDSLSFVISEKDPSGNHRNRRMIAPPPRDSSTNHTLAPRHSESSDHRPVLKSAERPARSGKRTVKMLIQVHGTARPYRRPIGSGKVLLAPDALEEV</sequence>
<reference evidence="3" key="1">
    <citation type="journal article" date="2014" name="Proc. Natl. Acad. Sci. U.S.A.">
        <title>Extensive sampling of basidiomycete genomes demonstrates inadequacy of the white-rot/brown-rot paradigm for wood decay fungi.</title>
        <authorList>
            <person name="Riley R."/>
            <person name="Salamov A.A."/>
            <person name="Brown D.W."/>
            <person name="Nagy L.G."/>
            <person name="Floudas D."/>
            <person name="Held B.W."/>
            <person name="Levasseur A."/>
            <person name="Lombard V."/>
            <person name="Morin E."/>
            <person name="Otillar R."/>
            <person name="Lindquist E.A."/>
            <person name="Sun H."/>
            <person name="LaButti K.M."/>
            <person name="Schmutz J."/>
            <person name="Jabbour D."/>
            <person name="Luo H."/>
            <person name="Baker S.E."/>
            <person name="Pisabarro A.G."/>
            <person name="Walton J.D."/>
            <person name="Blanchette R.A."/>
            <person name="Henrissat B."/>
            <person name="Martin F."/>
            <person name="Cullen D."/>
            <person name="Hibbett D.S."/>
            <person name="Grigoriev I.V."/>
        </authorList>
    </citation>
    <scope>NUCLEOTIDE SEQUENCE [LARGE SCALE GENOMIC DNA]</scope>
    <source>
        <strain evidence="3">MUCL 33604</strain>
    </source>
</reference>
<evidence type="ECO:0000256" key="1">
    <source>
        <dbReference type="SAM" id="MobiDB-lite"/>
    </source>
</evidence>
<accession>A0A067PMF5</accession>
<gene>
    <name evidence="2" type="ORF">JAAARDRAFT_36751</name>
</gene>
<name>A0A067PMF5_9AGAM</name>
<organism evidence="2 3">
    <name type="scientific">Jaapia argillacea MUCL 33604</name>
    <dbReference type="NCBI Taxonomy" id="933084"/>
    <lineage>
        <taxon>Eukaryota</taxon>
        <taxon>Fungi</taxon>
        <taxon>Dikarya</taxon>
        <taxon>Basidiomycota</taxon>
        <taxon>Agaricomycotina</taxon>
        <taxon>Agaricomycetes</taxon>
        <taxon>Agaricomycetidae</taxon>
        <taxon>Jaapiales</taxon>
        <taxon>Jaapiaceae</taxon>
        <taxon>Jaapia</taxon>
    </lineage>
</organism>
<dbReference type="HOGENOM" id="CLU_034671_0_0_1"/>
<protein>
    <recommendedName>
        <fullName evidence="4">Aminoglycoside phosphotransferase domain-containing protein</fullName>
    </recommendedName>
</protein>
<evidence type="ECO:0000313" key="3">
    <source>
        <dbReference type="Proteomes" id="UP000027265"/>
    </source>
</evidence>
<feature type="compositionally biased region" description="Basic and acidic residues" evidence="1">
    <location>
        <begin position="350"/>
        <end position="368"/>
    </location>
</feature>